<keyword evidence="6 7" id="KW-0503">Monooxygenase</keyword>
<dbReference type="InterPro" id="IPR036396">
    <property type="entry name" value="Cyt_P450_sf"/>
</dbReference>
<evidence type="ECO:0000256" key="4">
    <source>
        <dbReference type="ARBA" id="ARBA00023002"/>
    </source>
</evidence>
<keyword evidence="9" id="KW-1185">Reference proteome</keyword>
<evidence type="ECO:0000256" key="5">
    <source>
        <dbReference type="ARBA" id="ARBA00023004"/>
    </source>
</evidence>
<keyword evidence="2 7" id="KW-0349">Heme</keyword>
<dbReference type="SUPFAM" id="SSF48264">
    <property type="entry name" value="Cytochrome P450"/>
    <property type="match status" value="1"/>
</dbReference>
<gene>
    <name evidence="8" type="ORF">R3Q16_29980</name>
</gene>
<name>A0ABU4C2Y5_RHOGO</name>
<comment type="caution">
    <text evidence="8">The sequence shown here is derived from an EMBL/GenBank/DDBJ whole genome shotgun (WGS) entry which is preliminary data.</text>
</comment>
<dbReference type="InterPro" id="IPR002397">
    <property type="entry name" value="Cyt_P450_B"/>
</dbReference>
<keyword evidence="4 7" id="KW-0560">Oxidoreductase</keyword>
<evidence type="ECO:0000256" key="2">
    <source>
        <dbReference type="ARBA" id="ARBA00022617"/>
    </source>
</evidence>
<keyword evidence="3 7" id="KW-0479">Metal-binding</keyword>
<evidence type="ECO:0000256" key="6">
    <source>
        <dbReference type="ARBA" id="ARBA00023033"/>
    </source>
</evidence>
<sequence length="410" mass="46205">MTNGLSQSKYDFESIDFYVSGIEEEANDWLLKNEPVHYFEPLDTWFISKYEDIREVGKFPEIYSNTGALTLNMIRLLVDGNGNALDKYFASGSEFMITLDPPRHKTVKRVLTPSFNPRAVRRLEDDLRRISNDLLDRIVPGEPIDVVSKIAAPFSIMVAIRILGLKDQDLDQVQGWVEALEDLVKVSTVAELESAAEVFATMGPMLAAEMERKRSEPGNDLYTVLLNTELDGEPIRPEAVLANVGTFISNGGTTRSLVANMLDKLSLHPDQRQLLVEDQSLIIGAMEETLRFKPSARGFSRLVLRDTELGGQTIKAGQYVYVNYAAANRDEEIFDDPNRFDITRDTKNTHLSFGFGTHSCLGQALVRLEIKILMGELLKRYTTWSRTAEDPVPHAHPQLNGWSKLFLTFN</sequence>
<proteinExistence type="inferred from homology"/>
<evidence type="ECO:0000313" key="9">
    <source>
        <dbReference type="Proteomes" id="UP001185927"/>
    </source>
</evidence>
<dbReference type="PANTHER" id="PTHR46696:SF6">
    <property type="entry name" value="P450, PUTATIVE (EUROFUNG)-RELATED"/>
    <property type="match status" value="1"/>
</dbReference>
<dbReference type="RefSeq" id="WP_317545313.1">
    <property type="nucleotide sequence ID" value="NZ_JAWLKB010000025.1"/>
</dbReference>
<dbReference type="PRINTS" id="PR00359">
    <property type="entry name" value="BP450"/>
</dbReference>
<dbReference type="Proteomes" id="UP001185927">
    <property type="component" value="Unassembled WGS sequence"/>
</dbReference>
<dbReference type="Pfam" id="PF00067">
    <property type="entry name" value="p450"/>
    <property type="match status" value="1"/>
</dbReference>
<comment type="similarity">
    <text evidence="1 7">Belongs to the cytochrome P450 family.</text>
</comment>
<dbReference type="EMBL" id="JAWLKB010000025">
    <property type="protein sequence ID" value="MDV6270862.1"/>
    <property type="molecule type" value="Genomic_DNA"/>
</dbReference>
<dbReference type="PANTHER" id="PTHR46696">
    <property type="entry name" value="P450, PUTATIVE (EUROFUNG)-RELATED"/>
    <property type="match status" value="1"/>
</dbReference>
<evidence type="ECO:0000256" key="1">
    <source>
        <dbReference type="ARBA" id="ARBA00010617"/>
    </source>
</evidence>
<evidence type="ECO:0000313" key="8">
    <source>
        <dbReference type="EMBL" id="MDV6270862.1"/>
    </source>
</evidence>
<protein>
    <submittedName>
        <fullName evidence="8">Cytochrome P450</fullName>
    </submittedName>
</protein>
<keyword evidence="5 7" id="KW-0408">Iron</keyword>
<organism evidence="8 9">
    <name type="scientific">Rhodococcus globerulus</name>
    <dbReference type="NCBI Taxonomy" id="33008"/>
    <lineage>
        <taxon>Bacteria</taxon>
        <taxon>Bacillati</taxon>
        <taxon>Actinomycetota</taxon>
        <taxon>Actinomycetes</taxon>
        <taxon>Mycobacteriales</taxon>
        <taxon>Nocardiaceae</taxon>
        <taxon>Rhodococcus</taxon>
    </lineage>
</organism>
<dbReference type="InterPro" id="IPR001128">
    <property type="entry name" value="Cyt_P450"/>
</dbReference>
<evidence type="ECO:0000256" key="7">
    <source>
        <dbReference type="RuleBase" id="RU000461"/>
    </source>
</evidence>
<reference evidence="8 9" key="1">
    <citation type="submission" date="2023-10" db="EMBL/GenBank/DDBJ databases">
        <title>Development of a sustainable strategy for remediation of hydrocarbon-contaminated territories based on the waste exchange concept.</title>
        <authorList>
            <person name="Krivoruchko A."/>
        </authorList>
    </citation>
    <scope>NUCLEOTIDE SEQUENCE [LARGE SCALE GENOMIC DNA]</scope>
    <source>
        <strain evidence="8 9">IEGM 1203</strain>
    </source>
</reference>
<evidence type="ECO:0000256" key="3">
    <source>
        <dbReference type="ARBA" id="ARBA00022723"/>
    </source>
</evidence>
<dbReference type="Gene3D" id="1.10.630.10">
    <property type="entry name" value="Cytochrome P450"/>
    <property type="match status" value="1"/>
</dbReference>
<dbReference type="InterPro" id="IPR017972">
    <property type="entry name" value="Cyt_P450_CS"/>
</dbReference>
<accession>A0ABU4C2Y5</accession>
<dbReference type="PROSITE" id="PS00086">
    <property type="entry name" value="CYTOCHROME_P450"/>
    <property type="match status" value="1"/>
</dbReference>